<evidence type="ECO:0008006" key="3">
    <source>
        <dbReference type="Google" id="ProtNLM"/>
    </source>
</evidence>
<keyword evidence="2" id="KW-1185">Reference proteome</keyword>
<evidence type="ECO:0000313" key="2">
    <source>
        <dbReference type="Proteomes" id="UP001219355"/>
    </source>
</evidence>
<protein>
    <recommendedName>
        <fullName evidence="3">Sulfotransferase domain-containing protein</fullName>
    </recommendedName>
</protein>
<evidence type="ECO:0000313" key="1">
    <source>
        <dbReference type="EMBL" id="WEW58124.1"/>
    </source>
</evidence>
<gene>
    <name evidence="1" type="ORF">PRK78_003591</name>
</gene>
<reference evidence="1" key="1">
    <citation type="submission" date="2023-03" db="EMBL/GenBank/DDBJ databases">
        <title>Emydomyces testavorans Genome Sequence.</title>
        <authorList>
            <person name="Hoyer L."/>
        </authorList>
    </citation>
    <scope>NUCLEOTIDE SEQUENCE</scope>
    <source>
        <strain evidence="1">16-2883</strain>
    </source>
</reference>
<dbReference type="PANTHER" id="PTHR48312:SF1">
    <property type="entry name" value="SULFOTRANSFERASE"/>
    <property type="match status" value="1"/>
</dbReference>
<dbReference type="Proteomes" id="UP001219355">
    <property type="component" value="Chromosome 2"/>
</dbReference>
<dbReference type="PANTHER" id="PTHR48312">
    <property type="match status" value="1"/>
</dbReference>
<dbReference type="Gene3D" id="3.40.50.300">
    <property type="entry name" value="P-loop containing nucleotide triphosphate hydrolases"/>
    <property type="match status" value="1"/>
</dbReference>
<accession>A0AAF0IKR1</accession>
<dbReference type="InterPro" id="IPR027417">
    <property type="entry name" value="P-loop_NTPase"/>
</dbReference>
<dbReference type="EMBL" id="CP120628">
    <property type="protein sequence ID" value="WEW58124.1"/>
    <property type="molecule type" value="Genomic_DNA"/>
</dbReference>
<sequence length="349" mass="40516">MTLDQPRRFYFLSHPRSASNLLVRLLGIEQQPNVAQRWMNGYFFHDVVLLTEKLGIQHKHIRDWAEDERTQTRQCFQECFDKVEAHLCQAEKEGKITFIKEHSYVILDPVYQSKFHFGADSVSEPEWVVNIPERYGTNPTKSEGNITVLPDQFLDTWKPIFLIRHPALMFPSFYRALGDISKLEGTDFSADKEEVRRPLDLRMSLYCPRTLYDWYAKRLGKTGDSANQGDAWPIVVDADDVINSPEIVVKLGDMMGLDRDRLQFTWGETKVETHGDLFGKRAERMLDTLPSSNGIIKEKAAVNLDIDVEAKKWREEFGERMGQTMEGWVRAAMPDYEYLKERKLKATQS</sequence>
<name>A0AAF0IKR1_9EURO</name>
<proteinExistence type="predicted"/>
<dbReference type="SUPFAM" id="SSF52540">
    <property type="entry name" value="P-loop containing nucleoside triphosphate hydrolases"/>
    <property type="match status" value="1"/>
</dbReference>
<organism evidence="1 2">
    <name type="scientific">Emydomyces testavorans</name>
    <dbReference type="NCBI Taxonomy" id="2070801"/>
    <lineage>
        <taxon>Eukaryota</taxon>
        <taxon>Fungi</taxon>
        <taxon>Dikarya</taxon>
        <taxon>Ascomycota</taxon>
        <taxon>Pezizomycotina</taxon>
        <taxon>Eurotiomycetes</taxon>
        <taxon>Eurotiomycetidae</taxon>
        <taxon>Onygenales</taxon>
        <taxon>Nannizziopsiaceae</taxon>
        <taxon>Emydomyces</taxon>
    </lineage>
</organism>
<dbReference type="AlphaFoldDB" id="A0AAF0IKR1"/>